<feature type="active site" description="Proton acceptor" evidence="3">
    <location>
        <position position="286"/>
    </location>
</feature>
<dbReference type="AlphaFoldDB" id="A0A166CET5"/>
<evidence type="ECO:0000259" key="5">
    <source>
        <dbReference type="Pfam" id="PF02910"/>
    </source>
</evidence>
<dbReference type="EC" id="1.4.3.16" evidence="6"/>
<dbReference type="NCBIfam" id="NF004900">
    <property type="entry name" value="PRK06263.1"/>
    <property type="match status" value="1"/>
</dbReference>
<name>A0A166CET5_9EURY</name>
<feature type="domain" description="FAD-dependent oxidoreductase 2 FAD-binding" evidence="4">
    <location>
        <begin position="9"/>
        <end position="390"/>
    </location>
</feature>
<dbReference type="InterPro" id="IPR003953">
    <property type="entry name" value="FAD-dep_OxRdtase_2_FAD-bd"/>
</dbReference>
<dbReference type="GO" id="GO:0008734">
    <property type="term" value="F:L-aspartate oxidase activity"/>
    <property type="evidence" value="ECO:0007669"/>
    <property type="project" value="UniProtKB-EC"/>
</dbReference>
<dbReference type="RefSeq" id="WP_067089714.1">
    <property type="nucleotide sequence ID" value="NZ_LWMV01000094.1"/>
</dbReference>
<dbReference type="SUPFAM" id="SSF51905">
    <property type="entry name" value="FAD/NAD(P)-binding domain"/>
    <property type="match status" value="1"/>
</dbReference>
<dbReference type="SUPFAM" id="SSF56425">
    <property type="entry name" value="Succinate dehydrogenase/fumarate reductase flavoprotein, catalytic domain"/>
    <property type="match status" value="1"/>
</dbReference>
<dbReference type="PANTHER" id="PTHR11632">
    <property type="entry name" value="SUCCINATE DEHYDROGENASE 2 FLAVOPROTEIN SUBUNIT"/>
    <property type="match status" value="1"/>
</dbReference>
<dbReference type="InterPro" id="IPR015939">
    <property type="entry name" value="Fum_Rdtase/Succ_DH_flav-like_C"/>
</dbReference>
<keyword evidence="2 6" id="KW-0560">Oxidoreductase</keyword>
<evidence type="ECO:0000259" key="4">
    <source>
        <dbReference type="Pfam" id="PF00890"/>
    </source>
</evidence>
<organism evidence="6 7">
    <name type="scientific">Methanobrevibacter curvatus</name>
    <dbReference type="NCBI Taxonomy" id="49547"/>
    <lineage>
        <taxon>Archaea</taxon>
        <taxon>Methanobacteriati</taxon>
        <taxon>Methanobacteriota</taxon>
        <taxon>Methanomada group</taxon>
        <taxon>Methanobacteria</taxon>
        <taxon>Methanobacteriales</taxon>
        <taxon>Methanobacteriaceae</taxon>
        <taxon>Methanobrevibacter</taxon>
    </lineage>
</organism>
<keyword evidence="1" id="KW-0285">Flavoprotein</keyword>
<evidence type="ECO:0000313" key="6">
    <source>
        <dbReference type="EMBL" id="KZX14425.1"/>
    </source>
</evidence>
<dbReference type="InterPro" id="IPR030664">
    <property type="entry name" value="SdhA/FrdA/AprA"/>
</dbReference>
<dbReference type="PRINTS" id="PR00411">
    <property type="entry name" value="PNDRDTASEI"/>
</dbReference>
<dbReference type="Pfam" id="PF02910">
    <property type="entry name" value="Succ_DH_flav_C"/>
    <property type="match status" value="1"/>
</dbReference>
<feature type="domain" description="Fumarate reductase/succinate dehydrogenase flavoprotein-like C-terminal" evidence="5">
    <location>
        <begin position="443"/>
        <end position="539"/>
    </location>
</feature>
<dbReference type="EMBL" id="LWMV01000094">
    <property type="protein sequence ID" value="KZX14425.1"/>
    <property type="molecule type" value="Genomic_DNA"/>
</dbReference>
<keyword evidence="7" id="KW-1185">Reference proteome</keyword>
<dbReference type="PANTHER" id="PTHR11632:SF51">
    <property type="entry name" value="SUCCINATE DEHYDROGENASE [UBIQUINONE] FLAVOPROTEIN SUBUNIT, MITOCHONDRIAL"/>
    <property type="match status" value="1"/>
</dbReference>
<evidence type="ECO:0000256" key="2">
    <source>
        <dbReference type="ARBA" id="ARBA00023002"/>
    </source>
</evidence>
<dbReference type="Proteomes" id="UP000077245">
    <property type="component" value="Unassembled WGS sequence"/>
</dbReference>
<gene>
    <name evidence="6" type="primary">nadB</name>
    <name evidence="6" type="ORF">MBCUR_04730</name>
</gene>
<dbReference type="InterPro" id="IPR036188">
    <property type="entry name" value="FAD/NAD-bd_sf"/>
</dbReference>
<evidence type="ECO:0000256" key="3">
    <source>
        <dbReference type="PIRSR" id="PIRSR000171-1"/>
    </source>
</evidence>
<proteinExistence type="predicted"/>
<dbReference type="GO" id="GO:0044281">
    <property type="term" value="P:small molecule metabolic process"/>
    <property type="evidence" value="ECO:0007669"/>
    <property type="project" value="UniProtKB-ARBA"/>
</dbReference>
<dbReference type="OrthoDB" id="23539at2157"/>
<protein>
    <submittedName>
        <fullName evidence="6">L-aspartate oxidase</fullName>
        <ecNumber evidence="6">1.4.3.16</ecNumber>
    </submittedName>
</protein>
<dbReference type="SUPFAM" id="SSF46977">
    <property type="entry name" value="Succinate dehydrogenase/fumarate reductase flavoprotein C-terminal domain"/>
    <property type="match status" value="1"/>
</dbReference>
<dbReference type="STRING" id="49547.MBCUR_04730"/>
<dbReference type="InterPro" id="IPR037099">
    <property type="entry name" value="Fum_R/Succ_DH_flav-like_C_sf"/>
</dbReference>
<comment type="caution">
    <text evidence="6">The sequence shown here is derived from an EMBL/GenBank/DDBJ whole genome shotgun (WGS) entry which is preliminary data.</text>
</comment>
<dbReference type="Gene3D" id="3.50.50.60">
    <property type="entry name" value="FAD/NAD(P)-binding domain"/>
    <property type="match status" value="1"/>
</dbReference>
<sequence>MKSKIIQCDVLVVGSGGAGSRAAIEVSKAGLKAIIVSKGLSFRSGCTGMAEGGYNAAFGYVDKKDSKQTHFDDTMKGGRFLNDKELVKVLVDESPDRLHDLEEYGALFDRQKNGELNQRPFGGQSFRRTCFQGDRTGHEIIMALKEEIIKREIETIEEVMISSLILDEESKSKVIGAVGLSLNDSSTIFFQSKTVILATGGAGQLYPVTSNTIQKNGDGFALAYTVGADLIDMEEIQFHPTGMISSESRKGILITEAVRGEGGILLNKNNERFMTKYDKRGELATRDIVARSIYTEIQEKRGTDNGGVYLDVSFLEDNVIEEKLETMLLQFLDVGIDIRKMPMEVAPTAHHFMGGIKIDKTGSTSIKNLYGAGEVAGGVHGANRLGGNALADTQVFGRITGLNASKMAKKTDFKINIKSIEKEEGRINSLIKNGEFSPIEIKKELKNTMWKYVAIIRNEEGLKTALDKVYSLKNKLSTMKISNEKHFNKSLQEGLEVINMIEIAIIIIKSAILRRESRGAHFREDYPETLKEWEKNIVINKNKVRFIQR</sequence>
<dbReference type="Pfam" id="PF00890">
    <property type="entry name" value="FAD_binding_2"/>
    <property type="match status" value="1"/>
</dbReference>
<evidence type="ECO:0000313" key="7">
    <source>
        <dbReference type="Proteomes" id="UP000077245"/>
    </source>
</evidence>
<dbReference type="PIRSF" id="PIRSF000171">
    <property type="entry name" value="SDHA_APRA_LASPO"/>
    <property type="match status" value="1"/>
</dbReference>
<dbReference type="InterPro" id="IPR027477">
    <property type="entry name" value="Succ_DH/fumarate_Rdtase_cat_sf"/>
</dbReference>
<evidence type="ECO:0000256" key="1">
    <source>
        <dbReference type="ARBA" id="ARBA00022630"/>
    </source>
</evidence>
<dbReference type="PRINTS" id="PR00368">
    <property type="entry name" value="FADPNR"/>
</dbReference>
<dbReference type="PATRIC" id="fig|49547.3.peg.496"/>
<dbReference type="FunFam" id="3.90.700.10:FF:000002">
    <property type="entry name" value="L-aspartate oxidase"/>
    <property type="match status" value="1"/>
</dbReference>
<dbReference type="Gene3D" id="1.20.58.100">
    <property type="entry name" value="Fumarate reductase/succinate dehydrogenase flavoprotein-like, C-terminal domain"/>
    <property type="match status" value="1"/>
</dbReference>
<dbReference type="Gene3D" id="3.90.700.10">
    <property type="entry name" value="Succinate dehydrogenase/fumarate reductase flavoprotein, catalytic domain"/>
    <property type="match status" value="1"/>
</dbReference>
<accession>A0A166CET5</accession>
<reference evidence="6 7" key="1">
    <citation type="submission" date="2016-04" db="EMBL/GenBank/DDBJ databases">
        <title>Genome sequence of Methanobrevibacter curvatus DSM 11111.</title>
        <authorList>
            <person name="Poehlein A."/>
            <person name="Seedorf H."/>
            <person name="Daniel R."/>
        </authorList>
    </citation>
    <scope>NUCLEOTIDE SEQUENCE [LARGE SCALE GENOMIC DNA]</scope>
    <source>
        <strain evidence="6 7">DSM 11111</strain>
    </source>
</reference>